<gene>
    <name evidence="2" type="ORF">LEP1GSC024_3886</name>
</gene>
<keyword evidence="1" id="KW-1133">Transmembrane helix</keyword>
<dbReference type="EMBL" id="AKXB02000135">
    <property type="protein sequence ID" value="EMO88098.1"/>
    <property type="molecule type" value="Genomic_DNA"/>
</dbReference>
<keyword evidence="1" id="KW-0812">Transmembrane</keyword>
<protein>
    <submittedName>
        <fullName evidence="2">Uncharacterized protein</fullName>
    </submittedName>
</protein>
<dbReference type="Proteomes" id="UP000012138">
    <property type="component" value="Unassembled WGS sequence"/>
</dbReference>
<dbReference type="AlphaFoldDB" id="M6YP42"/>
<feature type="transmembrane region" description="Helical" evidence="1">
    <location>
        <begin position="12"/>
        <end position="30"/>
    </location>
</feature>
<organism evidence="2 3">
    <name type="scientific">Leptospira noguchii str. 2001034031</name>
    <dbReference type="NCBI Taxonomy" id="1193053"/>
    <lineage>
        <taxon>Bacteria</taxon>
        <taxon>Pseudomonadati</taxon>
        <taxon>Spirochaetota</taxon>
        <taxon>Spirochaetia</taxon>
        <taxon>Leptospirales</taxon>
        <taxon>Leptospiraceae</taxon>
        <taxon>Leptospira</taxon>
    </lineage>
</organism>
<proteinExistence type="predicted"/>
<accession>M6YP42</accession>
<reference evidence="2 3" key="1">
    <citation type="submission" date="2013-01" db="EMBL/GenBank/DDBJ databases">
        <authorList>
            <person name="Harkins D.M."/>
            <person name="Durkin A.S."/>
            <person name="Brinkac L.M."/>
            <person name="Haft D.H."/>
            <person name="Selengut J.D."/>
            <person name="Sanka R."/>
            <person name="DePew J."/>
            <person name="Purushe J."/>
            <person name="Whelen A.C."/>
            <person name="Vinetz J.M."/>
            <person name="Sutton G.G."/>
            <person name="Nierman W.C."/>
            <person name="Fouts D.E."/>
        </authorList>
    </citation>
    <scope>NUCLEOTIDE SEQUENCE [LARGE SCALE GENOMIC DNA]</scope>
    <source>
        <strain evidence="2 3">2001034031</strain>
    </source>
</reference>
<evidence type="ECO:0000313" key="3">
    <source>
        <dbReference type="Proteomes" id="UP000012138"/>
    </source>
</evidence>
<sequence length="76" mass="9120">MCLGAIKKFLILFRVVFGWDFIFTLLRILFNFDVLKKTFGIQKQFLAFILSLGQNHVNYIEKYKKFCYRISFAIKI</sequence>
<name>M6YP42_9LEPT</name>
<keyword evidence="1" id="KW-0472">Membrane</keyword>
<evidence type="ECO:0000256" key="1">
    <source>
        <dbReference type="SAM" id="Phobius"/>
    </source>
</evidence>
<comment type="caution">
    <text evidence="2">The sequence shown here is derived from an EMBL/GenBank/DDBJ whole genome shotgun (WGS) entry which is preliminary data.</text>
</comment>
<evidence type="ECO:0000313" key="2">
    <source>
        <dbReference type="EMBL" id="EMO88098.1"/>
    </source>
</evidence>